<sequence length="1228" mass="135241">MAGSFVLKKLVSSQQRRGISYNSLWDRGGAVARVLDSHQGKPDLIPNGLRDHQFPLPLFLNSGAAPYTHRFTLIGSEDPDAGWESFAARSSQTDAEPVPDPRNQPVNGLFRHRRNYPIHSTSGYFSILRYWQMKLSPETHLRRTPKTSALLDRRMNKVMRPMAMLILRKAEEYTTCIQADHKQGFQKCSVYCEQAINYVRTGEIPLNHEISSSTRETWGNSTQLGAEWIDFELLLTSGRGRNEGGNEAAPECKGGGNGRSPRKTHRTAAPSVTIPTCENPGAIAPGIEPGSPRREASALVATLPIINIKQWRPKILVWLAPSDLKLRIRSSLLGTDGPHVWLAIERCVGGNPIGRASVLQLGSEIILLAGRSGVRNIRFYLASASVRILWENPTFEIDKRGRDKGDTNTRIKCAIAPTSKAVNWRAVLSGLESRWGQMKGRGKREIQRHRSARFLQAKIWSDPARDRTRIALVGGEQVNRSATVAPRIVPDDAVGSVGFLRDLPFPPPFHSDADPYSYQSPTSALKTPMLRAVQISSLTRSLTHSLTQKVIKRIKIRKRPSRGKRKICGVGQSGKKPSTAATVHTLSYLELATEEISPQRPRGVSVYPSFRYVGRGCLLTSGMPGDGWRTGFRHAVPASDAILRAWCSWSSRFKLLFSPLYSQRLAIHSLVARLANRESSAARSTGSDARPLPRALRSQSVNVVAHIEEIATRFRLCVVVGRNETECTRLLRHAARCELHLREGGVALSAGRDPGTESATAMAPSLSGVIGGEAKSTRRTFLPPIYPPGEPKRYRARMVDGVTRPLRARGLETFTSSDQSAPDVASLQKINNNELDHRSAISAWAAGSPVNRKPLAARSNQTRGPSPEPIKVRRACAKGTPAPSRFCERIRGAIWAALNIEVLRANEGEARLHGRLNARVRAPLFFDCRVRCKMSSSLTQVAAVGVLAVTLVSRQDERAVRFPAGEGGGLAPGFSQVGIVPDDADGRRGFFGDVPFPLPLPSHAVLLQFHFTLISSQNPILLSYIGEGENGGVTGALEPPKSLCSARLLDVTTPQSRYLQKFALLPAIRLDVTVVYLLETEAFLHWLLPRCEVASFLTESHAIVKYLTIGWLAGSQVGYQKLGEEQHSNVSLSRDTNFWHACTVKNFFVDLRNFYENALPTRVIEVNMEWRQNGGVGEMGDPRENPPINGISRHDSHLRKSTDPAGDGIRLGGERANRSATMAPQIML</sequence>
<feature type="region of interest" description="Disordered" evidence="1">
    <location>
        <begin position="87"/>
        <end position="109"/>
    </location>
</feature>
<keyword evidence="3" id="KW-1185">Reference proteome</keyword>
<evidence type="ECO:0000256" key="1">
    <source>
        <dbReference type="SAM" id="MobiDB-lite"/>
    </source>
</evidence>
<feature type="region of interest" description="Disordered" evidence="1">
    <location>
        <begin position="852"/>
        <end position="871"/>
    </location>
</feature>
<evidence type="ECO:0000313" key="3">
    <source>
        <dbReference type="Proteomes" id="UP001159363"/>
    </source>
</evidence>
<dbReference type="EMBL" id="JARBHB010000001">
    <property type="protein sequence ID" value="KAJ8894983.1"/>
    <property type="molecule type" value="Genomic_DNA"/>
</dbReference>
<feature type="region of interest" description="Disordered" evidence="1">
    <location>
        <begin position="242"/>
        <end position="289"/>
    </location>
</feature>
<protein>
    <submittedName>
        <fullName evidence="2">Uncharacterized protein</fullName>
    </submittedName>
</protein>
<proteinExistence type="predicted"/>
<comment type="caution">
    <text evidence="2">The sequence shown here is derived from an EMBL/GenBank/DDBJ whole genome shotgun (WGS) entry which is preliminary data.</text>
</comment>
<organism evidence="2 3">
    <name type="scientific">Dryococelus australis</name>
    <dbReference type="NCBI Taxonomy" id="614101"/>
    <lineage>
        <taxon>Eukaryota</taxon>
        <taxon>Metazoa</taxon>
        <taxon>Ecdysozoa</taxon>
        <taxon>Arthropoda</taxon>
        <taxon>Hexapoda</taxon>
        <taxon>Insecta</taxon>
        <taxon>Pterygota</taxon>
        <taxon>Neoptera</taxon>
        <taxon>Polyneoptera</taxon>
        <taxon>Phasmatodea</taxon>
        <taxon>Verophasmatodea</taxon>
        <taxon>Anareolatae</taxon>
        <taxon>Phasmatidae</taxon>
        <taxon>Eurycanthinae</taxon>
        <taxon>Dryococelus</taxon>
    </lineage>
</organism>
<accession>A0ABQ9IGH1</accession>
<feature type="compositionally biased region" description="Basic and acidic residues" evidence="1">
    <location>
        <begin position="1192"/>
        <end position="1202"/>
    </location>
</feature>
<evidence type="ECO:0000313" key="2">
    <source>
        <dbReference type="EMBL" id="KAJ8894983.1"/>
    </source>
</evidence>
<reference evidence="2 3" key="1">
    <citation type="submission" date="2023-02" db="EMBL/GenBank/DDBJ databases">
        <title>LHISI_Scaffold_Assembly.</title>
        <authorList>
            <person name="Stuart O.P."/>
            <person name="Cleave R."/>
            <person name="Magrath M.J.L."/>
            <person name="Mikheyev A.S."/>
        </authorList>
    </citation>
    <scope>NUCLEOTIDE SEQUENCE [LARGE SCALE GENOMIC DNA]</scope>
    <source>
        <strain evidence="2">Daus_M_001</strain>
        <tissue evidence="2">Leg muscle</tissue>
    </source>
</reference>
<name>A0ABQ9IGH1_9NEOP</name>
<feature type="region of interest" description="Disordered" evidence="1">
    <location>
        <begin position="1176"/>
        <end position="1228"/>
    </location>
</feature>
<gene>
    <name evidence="2" type="ORF">PR048_000291</name>
</gene>
<dbReference type="Proteomes" id="UP001159363">
    <property type="component" value="Chromosome 1"/>
</dbReference>